<accession>W4M105</accession>
<dbReference type="Gene3D" id="3.40.640.10">
    <property type="entry name" value="Type I PLP-dependent aspartate aminotransferase-like (Major domain)"/>
    <property type="match status" value="1"/>
</dbReference>
<keyword evidence="2 4" id="KW-0663">Pyridoxal phosphate</keyword>
<comment type="caution">
    <text evidence="5">The sequence shown here is derived from an EMBL/GenBank/DDBJ whole genome shotgun (WGS) entry which is preliminary data.</text>
</comment>
<evidence type="ECO:0000256" key="3">
    <source>
        <dbReference type="ARBA" id="ARBA00044507"/>
    </source>
</evidence>
<evidence type="ECO:0000256" key="2">
    <source>
        <dbReference type="ARBA" id="ARBA00022898"/>
    </source>
</evidence>
<dbReference type="SUPFAM" id="SSF53383">
    <property type="entry name" value="PLP-dependent transferases"/>
    <property type="match status" value="1"/>
</dbReference>
<evidence type="ECO:0000256" key="1">
    <source>
        <dbReference type="ARBA" id="ARBA00001933"/>
    </source>
</evidence>
<evidence type="ECO:0008006" key="7">
    <source>
        <dbReference type="Google" id="ProtNLM"/>
    </source>
</evidence>
<evidence type="ECO:0000256" key="4">
    <source>
        <dbReference type="PIRSR" id="PIRSR618319-50"/>
    </source>
</evidence>
<dbReference type="PANTHER" id="PTHR32328:SF0">
    <property type="entry name" value="L-SERYL-TRNA(SEC) SELENIUM TRANSFERASE"/>
    <property type="match status" value="1"/>
</dbReference>
<dbReference type="InterPro" id="IPR015421">
    <property type="entry name" value="PyrdxlP-dep_Trfase_major"/>
</dbReference>
<sequence length="386" mass="42331">MIAPDWGDIYKALGAQPVINATGSVTLLGGSTPAPEVKEAMARADGAYIPLMELQEKAGRFIADMVDVPAAYITSGAGSALTLATAAIMAGDDDDKIEQLPDTTGMKNEILIQRRQRYMQHYWYDRCLELAGAKLVDFGTDERTTREDLEKAIGPNTAAVHYYAMEQSPDADALSLEDTIEIAHANGLPVTVDSAGQIFPLGNLGKYVRMGADFQCIAAKYMGAPQSVGLALGSEDMIYKLGLQSFASYEGRRVRGVGRPHKIDRQEMIGAVAAVRRWMTMNHEDRLVDSDIRTQTIVSSLRGIDGLRVEPIDNIIGHQPFGLNLHVDESVTGMTAHDVVDQLKQGDPPIWTRVKDWEDFITIHVFGLNEGEEKIVGQRIADLFKR</sequence>
<reference evidence="5 6" key="1">
    <citation type="journal article" date="2014" name="Nature">
        <title>An environmental bacterial taxon with a large and distinct metabolic repertoire.</title>
        <authorList>
            <person name="Wilson M.C."/>
            <person name="Mori T."/>
            <person name="Ruckert C."/>
            <person name="Uria A.R."/>
            <person name="Helf M.J."/>
            <person name="Takada K."/>
            <person name="Gernert C."/>
            <person name="Steffens U.A."/>
            <person name="Heycke N."/>
            <person name="Schmitt S."/>
            <person name="Rinke C."/>
            <person name="Helfrich E.J."/>
            <person name="Brachmann A.O."/>
            <person name="Gurgui C."/>
            <person name="Wakimoto T."/>
            <person name="Kracht M."/>
            <person name="Crusemann M."/>
            <person name="Hentschel U."/>
            <person name="Abe I."/>
            <person name="Matsunaga S."/>
            <person name="Kalinowski J."/>
            <person name="Takeyama H."/>
            <person name="Piel J."/>
        </authorList>
    </citation>
    <scope>NUCLEOTIDE SEQUENCE [LARGE SCALE GENOMIC DNA]</scope>
    <source>
        <strain evidence="6">TSY2</strain>
    </source>
</reference>
<dbReference type="GO" id="GO:0004125">
    <property type="term" value="F:L-seryl-tRNA(Sec) selenium transferase activity"/>
    <property type="evidence" value="ECO:0007669"/>
    <property type="project" value="TreeGrafter"/>
</dbReference>
<name>W4M105_9BACT</name>
<dbReference type="PANTHER" id="PTHR32328">
    <property type="entry name" value="L-SERYL-TRNA(SEC) SELENIUM TRANSFERASE"/>
    <property type="match status" value="1"/>
</dbReference>
<protein>
    <recommendedName>
        <fullName evidence="7">Aminotransferase class V domain-containing protein</fullName>
    </recommendedName>
</protein>
<feature type="modified residue" description="N6-(pyridoxal phosphate)lysine" evidence="4">
    <location>
        <position position="220"/>
    </location>
</feature>
<dbReference type="AlphaFoldDB" id="W4M105"/>
<dbReference type="EMBL" id="AZHX01001446">
    <property type="protein sequence ID" value="ETX03342.1"/>
    <property type="molecule type" value="Genomic_DNA"/>
</dbReference>
<dbReference type="InterPro" id="IPR018319">
    <property type="entry name" value="SelA-like"/>
</dbReference>
<dbReference type="HOGENOM" id="CLU_040896_1_0_7"/>
<comment type="cofactor">
    <cofactor evidence="1 4">
        <name>pyridoxal 5'-phosphate</name>
        <dbReference type="ChEBI" id="CHEBI:597326"/>
    </cofactor>
</comment>
<keyword evidence="6" id="KW-1185">Reference proteome</keyword>
<organism evidence="5 6">
    <name type="scientific">Candidatus Entotheonella gemina</name>
    <dbReference type="NCBI Taxonomy" id="1429439"/>
    <lineage>
        <taxon>Bacteria</taxon>
        <taxon>Pseudomonadati</taxon>
        <taxon>Nitrospinota/Tectimicrobiota group</taxon>
        <taxon>Candidatus Tectimicrobiota</taxon>
        <taxon>Candidatus Entotheonellia</taxon>
        <taxon>Candidatus Entotheonellales</taxon>
        <taxon>Candidatus Entotheonellaceae</taxon>
        <taxon>Candidatus Entotheonella</taxon>
    </lineage>
</organism>
<evidence type="ECO:0000313" key="5">
    <source>
        <dbReference type="EMBL" id="ETX03342.1"/>
    </source>
</evidence>
<dbReference type="Pfam" id="PF03841">
    <property type="entry name" value="SelA"/>
    <property type="match status" value="1"/>
</dbReference>
<gene>
    <name evidence="5" type="ORF">ETSY2_33785</name>
</gene>
<dbReference type="Proteomes" id="UP000019140">
    <property type="component" value="Unassembled WGS sequence"/>
</dbReference>
<comment type="similarity">
    <text evidence="3">Belongs to the SelA family.</text>
</comment>
<dbReference type="InterPro" id="IPR015424">
    <property type="entry name" value="PyrdxlP-dep_Trfase"/>
</dbReference>
<evidence type="ECO:0000313" key="6">
    <source>
        <dbReference type="Proteomes" id="UP000019140"/>
    </source>
</evidence>
<proteinExistence type="inferred from homology"/>